<reference evidence="2" key="3">
    <citation type="journal article" date="2022" name="bioRxiv">
        <title>A global pangenome for the wheat fungal pathogen Pyrenophora tritici-repentis and prediction of effector protein structural homology.</title>
        <authorList>
            <person name="Moolhuijzen P."/>
            <person name="See P.T."/>
            <person name="Shi G."/>
            <person name="Powell H.R."/>
            <person name="Cockram J."/>
            <person name="Jorgensen L.N."/>
            <person name="Benslimane H."/>
            <person name="Strelkov S.E."/>
            <person name="Turner J."/>
            <person name="Liu Z."/>
            <person name="Moffat C.S."/>
        </authorList>
    </citation>
    <scope>NUCLEOTIDE SEQUENCE</scope>
    <source>
        <strain evidence="2">86-124</strain>
    </source>
</reference>
<proteinExistence type="predicted"/>
<reference evidence="1" key="1">
    <citation type="journal article" date="2018" name="BMC Genomics">
        <title>Comparative genomics of the wheat fungal pathogen Pyrenophora tritici-repentis reveals chromosomal variations and genome plasticity.</title>
        <authorList>
            <person name="Moolhuijzen P."/>
            <person name="See P.T."/>
            <person name="Hane J.K."/>
            <person name="Shi G."/>
            <person name="Liu Z."/>
            <person name="Oliver R.P."/>
            <person name="Moffat C.S."/>
        </authorList>
    </citation>
    <scope>NUCLEOTIDE SEQUENCE [LARGE SCALE GENOMIC DNA]</scope>
    <source>
        <strain evidence="1">M4</strain>
    </source>
</reference>
<evidence type="ECO:0000313" key="3">
    <source>
        <dbReference type="Proteomes" id="UP000249757"/>
    </source>
</evidence>
<dbReference type="AlphaFoldDB" id="A0A2W1E3V7"/>
<sequence length="86" mass="9966">MRTGIVIRKALRDYSPCPSPPFQAEVDEWRSGRNVEEINSRKVRFFPGIGHKFPGIQKFKVTASQLIKKKDPKMKDIMIEFSRSLT</sequence>
<reference evidence="2" key="2">
    <citation type="submission" date="2021-05" db="EMBL/GenBank/DDBJ databases">
        <authorList>
            <person name="Moolhuijzen P.M."/>
            <person name="Moffat C.S."/>
        </authorList>
    </citation>
    <scope>NUCLEOTIDE SEQUENCE</scope>
    <source>
        <strain evidence="2">86-124</strain>
    </source>
</reference>
<name>A0A2W1E3V7_9PLEO</name>
<reference evidence="3" key="4">
    <citation type="journal article" date="2022" name="Microb. Genom.">
        <title>A global pangenome for the wheat fungal pathogen Pyrenophora tritici-repentis and prediction of effector protein structural homology.</title>
        <authorList>
            <person name="Moolhuijzen P.M."/>
            <person name="See P.T."/>
            <person name="Shi G."/>
            <person name="Powell H.R."/>
            <person name="Cockram J."/>
            <person name="Jorgensen L.N."/>
            <person name="Benslimane H."/>
            <person name="Strelkov S.E."/>
            <person name="Turner J."/>
            <person name="Liu Z."/>
            <person name="Moffat C.S."/>
        </authorList>
    </citation>
    <scope>NUCLEOTIDE SEQUENCE [LARGE SCALE GENOMIC DNA]</scope>
</reference>
<dbReference type="Proteomes" id="UP000245464">
    <property type="component" value="Chromosome 8"/>
</dbReference>
<comment type="caution">
    <text evidence="2">The sequence shown here is derived from an EMBL/GenBank/DDBJ whole genome shotgun (WGS) entry which is preliminary data.</text>
</comment>
<accession>A0A2W1E3V7</accession>
<dbReference type="Proteomes" id="UP000249757">
    <property type="component" value="Unassembled WGS sequence"/>
</dbReference>
<dbReference type="EMBL" id="NQIK02000008">
    <property type="protein sequence ID" value="KAF7567624.1"/>
    <property type="molecule type" value="Genomic_DNA"/>
</dbReference>
<gene>
    <name evidence="2" type="ORF">Ptr86124_013093</name>
    <name evidence="1" type="ORF">PtrM4_142150</name>
</gene>
<evidence type="ECO:0000313" key="2">
    <source>
        <dbReference type="EMBL" id="KAI1507997.1"/>
    </source>
</evidence>
<protein>
    <submittedName>
        <fullName evidence="2">Uncharacterized protein</fullName>
    </submittedName>
</protein>
<dbReference type="EMBL" id="NRDI02000030">
    <property type="protein sequence ID" value="KAI1507997.1"/>
    <property type="molecule type" value="Genomic_DNA"/>
</dbReference>
<evidence type="ECO:0000313" key="1">
    <source>
        <dbReference type="EMBL" id="KAF7567624.1"/>
    </source>
</evidence>
<keyword evidence="3" id="KW-1185">Reference proteome</keyword>
<organism evidence="2 3">
    <name type="scientific">Pyrenophora tritici-repentis</name>
    <dbReference type="NCBI Taxonomy" id="45151"/>
    <lineage>
        <taxon>Eukaryota</taxon>
        <taxon>Fungi</taxon>
        <taxon>Dikarya</taxon>
        <taxon>Ascomycota</taxon>
        <taxon>Pezizomycotina</taxon>
        <taxon>Dothideomycetes</taxon>
        <taxon>Pleosporomycetidae</taxon>
        <taxon>Pleosporales</taxon>
        <taxon>Pleosporineae</taxon>
        <taxon>Pleosporaceae</taxon>
        <taxon>Pyrenophora</taxon>
    </lineage>
</organism>